<reference evidence="2 3" key="1">
    <citation type="submission" date="2018-09" db="EMBL/GenBank/DDBJ databases">
        <authorList>
            <person name="Grouzdev D.S."/>
            <person name="Krutkina M.S."/>
        </authorList>
    </citation>
    <scope>NUCLEOTIDE SEQUENCE [LARGE SCALE GENOMIC DNA]</scope>
    <source>
        <strain evidence="2 3">RmlP001</strain>
    </source>
</reference>
<organism evidence="2 3">
    <name type="scientific">Lichenibacterium ramalinae</name>
    <dbReference type="NCBI Taxonomy" id="2316527"/>
    <lineage>
        <taxon>Bacteria</taxon>
        <taxon>Pseudomonadati</taxon>
        <taxon>Pseudomonadota</taxon>
        <taxon>Alphaproteobacteria</taxon>
        <taxon>Hyphomicrobiales</taxon>
        <taxon>Lichenihabitantaceae</taxon>
        <taxon>Lichenibacterium</taxon>
    </lineage>
</organism>
<sequence length="187" mass="20811">MVSAVDNRRPRAPWLRSGGEPVTATRHRPRPVPVHRGGAVARACDVRRHRPRRSGHGSAAEDRDAEDRGATDSARPRGRSTDLALCFGTTSALRLTRTDLPAVLDAFGLHFTMQGREGPVRCHVFRDAVDELEESHARNGAEMLRRFAAHRTRLEQVADRMYGAGHRTPWINVEDLLLGVSPDAWDD</sequence>
<dbReference type="EMBL" id="QYBC01000028">
    <property type="protein sequence ID" value="RYB01783.1"/>
    <property type="molecule type" value="Genomic_DNA"/>
</dbReference>
<protein>
    <submittedName>
        <fullName evidence="2">DUF1488 family protein</fullName>
    </submittedName>
</protein>
<dbReference type="SUPFAM" id="SSF160272">
    <property type="entry name" value="Shew3726-like"/>
    <property type="match status" value="1"/>
</dbReference>
<evidence type="ECO:0000313" key="3">
    <source>
        <dbReference type="Proteomes" id="UP000289411"/>
    </source>
</evidence>
<evidence type="ECO:0000256" key="1">
    <source>
        <dbReference type="SAM" id="MobiDB-lite"/>
    </source>
</evidence>
<dbReference type="InterPro" id="IPR009962">
    <property type="entry name" value="DUF1488"/>
</dbReference>
<gene>
    <name evidence="2" type="ORF">D3272_24115</name>
</gene>
<feature type="region of interest" description="Disordered" evidence="1">
    <location>
        <begin position="1"/>
        <end position="80"/>
    </location>
</feature>
<feature type="compositionally biased region" description="Basic and acidic residues" evidence="1">
    <location>
        <begin position="59"/>
        <end position="70"/>
    </location>
</feature>
<dbReference type="AlphaFoldDB" id="A0A4Q2R7Q8"/>
<comment type="caution">
    <text evidence="2">The sequence shown here is derived from an EMBL/GenBank/DDBJ whole genome shotgun (WGS) entry which is preliminary data.</text>
</comment>
<proteinExistence type="predicted"/>
<keyword evidence="3" id="KW-1185">Reference proteome</keyword>
<dbReference type="InterPro" id="IPR036692">
    <property type="entry name" value="Shew3726-like_sf"/>
</dbReference>
<accession>A0A4Q2R7Q8</accession>
<name>A0A4Q2R7Q8_9HYPH</name>
<dbReference type="OrthoDB" id="8451428at2"/>
<evidence type="ECO:0000313" key="2">
    <source>
        <dbReference type="EMBL" id="RYB01783.1"/>
    </source>
</evidence>
<reference evidence="2 3" key="2">
    <citation type="submission" date="2019-02" db="EMBL/GenBank/DDBJ databases">
        <title>'Lichenibacterium ramalinii' gen. nov. sp. nov., 'Lichenibacterium minor' gen. nov. sp. nov.</title>
        <authorList>
            <person name="Pankratov T."/>
        </authorList>
    </citation>
    <scope>NUCLEOTIDE SEQUENCE [LARGE SCALE GENOMIC DNA]</scope>
    <source>
        <strain evidence="2 3">RmlP001</strain>
    </source>
</reference>
<dbReference type="Pfam" id="PF07369">
    <property type="entry name" value="DUF1488"/>
    <property type="match status" value="1"/>
</dbReference>
<dbReference type="Proteomes" id="UP000289411">
    <property type="component" value="Unassembled WGS sequence"/>
</dbReference>